<dbReference type="AlphaFoldDB" id="A0A9Q0MDL9"/>
<dbReference type="InterPro" id="IPR011990">
    <property type="entry name" value="TPR-like_helical_dom_sf"/>
</dbReference>
<dbReference type="GO" id="GO:0035269">
    <property type="term" value="P:protein O-linked glycosylation via mannose"/>
    <property type="evidence" value="ECO:0007669"/>
    <property type="project" value="TreeGrafter"/>
</dbReference>
<accession>A0A9Q0MDL9</accession>
<name>A0A9Q0MDL9_BLOTA</name>
<dbReference type="GO" id="GO:0005783">
    <property type="term" value="C:endoplasmic reticulum"/>
    <property type="evidence" value="ECO:0007669"/>
    <property type="project" value="TreeGrafter"/>
</dbReference>
<dbReference type="SUPFAM" id="SSF48452">
    <property type="entry name" value="TPR-like"/>
    <property type="match status" value="1"/>
</dbReference>
<feature type="transmembrane region" description="Helical" evidence="4">
    <location>
        <begin position="216"/>
        <end position="235"/>
    </location>
</feature>
<evidence type="ECO:0000256" key="3">
    <source>
        <dbReference type="PROSITE-ProRule" id="PRU00339"/>
    </source>
</evidence>
<feature type="transmembrane region" description="Helical" evidence="4">
    <location>
        <begin position="7"/>
        <end position="30"/>
    </location>
</feature>
<dbReference type="PANTHER" id="PTHR44227:SF3">
    <property type="entry name" value="PROTEIN O-MANNOSYL-TRANSFERASE TMTC4"/>
    <property type="match status" value="1"/>
</dbReference>
<keyword evidence="4" id="KW-0472">Membrane</keyword>
<dbReference type="Proteomes" id="UP001142055">
    <property type="component" value="Chromosome 1"/>
</dbReference>
<dbReference type="Pfam" id="PF13424">
    <property type="entry name" value="TPR_12"/>
    <property type="match status" value="1"/>
</dbReference>
<feature type="repeat" description="TPR" evidence="3">
    <location>
        <begin position="389"/>
        <end position="422"/>
    </location>
</feature>
<dbReference type="PROSITE" id="PS50005">
    <property type="entry name" value="TPR"/>
    <property type="match status" value="5"/>
</dbReference>
<reference evidence="5" key="1">
    <citation type="submission" date="2022-12" db="EMBL/GenBank/DDBJ databases">
        <title>Genome assemblies of Blomia tropicalis.</title>
        <authorList>
            <person name="Cui Y."/>
        </authorList>
    </citation>
    <scope>NUCLEOTIDE SEQUENCE</scope>
    <source>
        <tissue evidence="5">Adult mites</tissue>
    </source>
</reference>
<feature type="transmembrane region" description="Helical" evidence="4">
    <location>
        <begin position="156"/>
        <end position="179"/>
    </location>
</feature>
<evidence type="ECO:0000256" key="4">
    <source>
        <dbReference type="SAM" id="Phobius"/>
    </source>
</evidence>
<gene>
    <name evidence="5" type="ORF">RDWZM_001743</name>
</gene>
<evidence type="ECO:0000256" key="1">
    <source>
        <dbReference type="ARBA" id="ARBA00022737"/>
    </source>
</evidence>
<protein>
    <submittedName>
        <fullName evidence="5">Uncharacterized protein</fullName>
    </submittedName>
</protein>
<keyword evidence="6" id="KW-1185">Reference proteome</keyword>
<feature type="transmembrane region" description="Helical" evidence="4">
    <location>
        <begin position="255"/>
        <end position="273"/>
    </location>
</feature>
<evidence type="ECO:0000256" key="2">
    <source>
        <dbReference type="ARBA" id="ARBA00022803"/>
    </source>
</evidence>
<feature type="transmembrane region" description="Helical" evidence="4">
    <location>
        <begin position="97"/>
        <end position="115"/>
    </location>
</feature>
<dbReference type="SMART" id="SM00028">
    <property type="entry name" value="TPR"/>
    <property type="match status" value="7"/>
</dbReference>
<proteinExistence type="predicted"/>
<feature type="repeat" description="TPR" evidence="3">
    <location>
        <begin position="525"/>
        <end position="558"/>
    </location>
</feature>
<dbReference type="PANTHER" id="PTHR44227">
    <property type="match status" value="1"/>
</dbReference>
<sequence length="571" mass="65897">MVQQSVIIYFQIIAAITFCFGQSLFAKFVFDDNEALINNLDVNPGQSELFQLFKHDFWGNNITDSKSHRSYRPLTILLFRWIAKHSRSNINGLLKPSYYHAANLISYLILCCLLYETLRRLLTIKWIQKSSTKESDQLSLLTTLLFTIHPIHCESVVSCVGLADILSGLLCILSLRAYIKLVKSINNDHRSTILFSIVSVLFITLALLFKEQGITYLGLSLFIFGSFAALPFLPSSNLFFPVGFVIAERNLFMPILGYLLIFVTSYQRVVLVLPKAKRKYFHLFLYTLMVLLSIRSHLRTKDWMKEESLYENDSNVCPGNAKIFYNIGKVAADKGLFQKAMDNYRKALILNENYTNALNNYGNILKDNGQLSESRKLLQKAVDLDPKFATAWMNLAIVEMSSTNYQQSEKYFHRAIQLKPLHANTFYNLGNLYLEWKRFDMASHAYQQAVKLNPNLIRAWNNLVLLAQNNKQIDNALQLAKESIRFNPHSDSLHFLYANILGEMNEFEKAEYHFQQAIQINHTNPSYHYNLAVLYHRNKMILKAKELYKGTLEINPNHVGAIKQLQILEHK</sequence>
<keyword evidence="1" id="KW-0677">Repeat</keyword>
<organism evidence="5 6">
    <name type="scientific">Blomia tropicalis</name>
    <name type="common">Mite</name>
    <dbReference type="NCBI Taxonomy" id="40697"/>
    <lineage>
        <taxon>Eukaryota</taxon>
        <taxon>Metazoa</taxon>
        <taxon>Ecdysozoa</taxon>
        <taxon>Arthropoda</taxon>
        <taxon>Chelicerata</taxon>
        <taxon>Arachnida</taxon>
        <taxon>Acari</taxon>
        <taxon>Acariformes</taxon>
        <taxon>Sarcoptiformes</taxon>
        <taxon>Astigmata</taxon>
        <taxon>Glycyphagoidea</taxon>
        <taxon>Echimyopodidae</taxon>
        <taxon>Blomia</taxon>
    </lineage>
</organism>
<dbReference type="PROSITE" id="PS50293">
    <property type="entry name" value="TPR_REGION"/>
    <property type="match status" value="1"/>
</dbReference>
<comment type="caution">
    <text evidence="5">The sequence shown here is derived from an EMBL/GenBank/DDBJ whole genome shotgun (WGS) entry which is preliminary data.</text>
</comment>
<keyword evidence="2 3" id="KW-0802">TPR repeat</keyword>
<dbReference type="EMBL" id="JAPWDV010000001">
    <property type="protein sequence ID" value="KAJ6223198.1"/>
    <property type="molecule type" value="Genomic_DNA"/>
</dbReference>
<dbReference type="Pfam" id="PF13181">
    <property type="entry name" value="TPR_8"/>
    <property type="match status" value="2"/>
</dbReference>
<feature type="transmembrane region" description="Helical" evidence="4">
    <location>
        <begin position="191"/>
        <end position="209"/>
    </location>
</feature>
<feature type="repeat" description="TPR" evidence="3">
    <location>
        <begin position="423"/>
        <end position="456"/>
    </location>
</feature>
<dbReference type="InterPro" id="IPR019734">
    <property type="entry name" value="TPR_rpt"/>
</dbReference>
<evidence type="ECO:0000313" key="6">
    <source>
        <dbReference type="Proteomes" id="UP001142055"/>
    </source>
</evidence>
<dbReference type="GO" id="GO:0030968">
    <property type="term" value="P:endoplasmic reticulum unfolded protein response"/>
    <property type="evidence" value="ECO:0007669"/>
    <property type="project" value="TreeGrafter"/>
</dbReference>
<dbReference type="OMA" id="AWYLWKL"/>
<feature type="repeat" description="TPR" evidence="3">
    <location>
        <begin position="355"/>
        <end position="388"/>
    </location>
</feature>
<feature type="transmembrane region" description="Helical" evidence="4">
    <location>
        <begin position="280"/>
        <end position="298"/>
    </location>
</feature>
<keyword evidence="4" id="KW-0812">Transmembrane</keyword>
<dbReference type="Pfam" id="PF13414">
    <property type="entry name" value="TPR_11"/>
    <property type="match status" value="1"/>
</dbReference>
<evidence type="ECO:0000313" key="5">
    <source>
        <dbReference type="EMBL" id="KAJ6223198.1"/>
    </source>
</evidence>
<keyword evidence="4" id="KW-1133">Transmembrane helix</keyword>
<dbReference type="GO" id="GO:0000030">
    <property type="term" value="F:mannosyltransferase activity"/>
    <property type="evidence" value="ECO:0007669"/>
    <property type="project" value="TreeGrafter"/>
</dbReference>
<dbReference type="Gene3D" id="1.25.40.10">
    <property type="entry name" value="Tetratricopeptide repeat domain"/>
    <property type="match status" value="1"/>
</dbReference>
<feature type="repeat" description="TPR" evidence="3">
    <location>
        <begin position="321"/>
        <end position="354"/>
    </location>
</feature>
<dbReference type="InterPro" id="IPR052346">
    <property type="entry name" value="O-mannosyl-transferase_TMTC"/>
</dbReference>